<comment type="caution">
    <text evidence="4">The sequence shown here is derived from an EMBL/GenBank/DDBJ whole genome shotgun (WGS) entry which is preliminary data.</text>
</comment>
<dbReference type="InterPro" id="IPR018247">
    <property type="entry name" value="EF_Hand_1_Ca_BS"/>
</dbReference>
<dbReference type="CDD" id="cd00051">
    <property type="entry name" value="EFh"/>
    <property type="match status" value="1"/>
</dbReference>
<dbReference type="Gene3D" id="1.10.238.10">
    <property type="entry name" value="EF-hand"/>
    <property type="match status" value="1"/>
</dbReference>
<evidence type="ECO:0000313" key="4">
    <source>
        <dbReference type="EMBL" id="KAF5838427.1"/>
    </source>
</evidence>
<protein>
    <recommendedName>
        <fullName evidence="3">EF-hand domain-containing protein</fullName>
    </recommendedName>
</protein>
<evidence type="ECO:0000259" key="3">
    <source>
        <dbReference type="PROSITE" id="PS50222"/>
    </source>
</evidence>
<dbReference type="Pfam" id="PF13499">
    <property type="entry name" value="EF-hand_7"/>
    <property type="match status" value="1"/>
</dbReference>
<evidence type="ECO:0000313" key="5">
    <source>
        <dbReference type="Proteomes" id="UP000815325"/>
    </source>
</evidence>
<name>A0ABQ7GUY7_DUNSA</name>
<dbReference type="Pfam" id="PF13405">
    <property type="entry name" value="EF-hand_6"/>
    <property type="match status" value="1"/>
</dbReference>
<keyword evidence="5" id="KW-1185">Reference proteome</keyword>
<dbReference type="SMART" id="SM00054">
    <property type="entry name" value="EFh"/>
    <property type="match status" value="3"/>
</dbReference>
<sequence>MEFDRAALDAFSRFDVDGTGFLTRHQLKCAFLALFGTKPTKNQLEVFMKGHTGEEREPSISWHQFRECVQGLASMQDPNERIRQVFKAFDKEACGFISRSTAHAAFSEAAPTVSWKVVDEVFDELDLDHDGRVSCQDFVTMMRFCLSR</sequence>
<feature type="domain" description="EF-hand" evidence="3">
    <location>
        <begin position="2"/>
        <end position="37"/>
    </location>
</feature>
<reference evidence="4" key="1">
    <citation type="submission" date="2017-08" db="EMBL/GenBank/DDBJ databases">
        <authorList>
            <person name="Polle J.E."/>
            <person name="Barry K."/>
            <person name="Cushman J."/>
            <person name="Schmutz J."/>
            <person name="Tran D."/>
            <person name="Hathwaick L.T."/>
            <person name="Yim W.C."/>
            <person name="Jenkins J."/>
            <person name="Mckie-Krisberg Z.M."/>
            <person name="Prochnik S."/>
            <person name="Lindquist E."/>
            <person name="Dockter R.B."/>
            <person name="Adam C."/>
            <person name="Molina H."/>
            <person name="Bunkerborg J."/>
            <person name="Jin E."/>
            <person name="Buchheim M."/>
            <person name="Magnuson J."/>
        </authorList>
    </citation>
    <scope>NUCLEOTIDE SEQUENCE</scope>
    <source>
        <strain evidence="4">CCAP 19/18</strain>
    </source>
</reference>
<evidence type="ECO:0000256" key="1">
    <source>
        <dbReference type="ARBA" id="ARBA00022737"/>
    </source>
</evidence>
<gene>
    <name evidence="4" type="ORF">DUNSADRAFT_2895</name>
</gene>
<keyword evidence="1" id="KW-0677">Repeat</keyword>
<accession>A0ABQ7GUY7</accession>
<dbReference type="PROSITE" id="PS00018">
    <property type="entry name" value="EF_HAND_1"/>
    <property type="match status" value="1"/>
</dbReference>
<dbReference type="InterPro" id="IPR011992">
    <property type="entry name" value="EF-hand-dom_pair"/>
</dbReference>
<feature type="domain" description="EF-hand" evidence="3">
    <location>
        <begin position="77"/>
        <end position="112"/>
    </location>
</feature>
<dbReference type="PANTHER" id="PTHR23050">
    <property type="entry name" value="CALCIUM BINDING PROTEIN"/>
    <property type="match status" value="1"/>
</dbReference>
<dbReference type="EMBL" id="MU069579">
    <property type="protein sequence ID" value="KAF5838427.1"/>
    <property type="molecule type" value="Genomic_DNA"/>
</dbReference>
<dbReference type="Proteomes" id="UP000815325">
    <property type="component" value="Unassembled WGS sequence"/>
</dbReference>
<dbReference type="SUPFAM" id="SSF47473">
    <property type="entry name" value="EF-hand"/>
    <property type="match status" value="1"/>
</dbReference>
<dbReference type="PROSITE" id="PS50222">
    <property type="entry name" value="EF_HAND_2"/>
    <property type="match status" value="3"/>
</dbReference>
<evidence type="ECO:0000256" key="2">
    <source>
        <dbReference type="ARBA" id="ARBA00022837"/>
    </source>
</evidence>
<feature type="domain" description="EF-hand" evidence="3">
    <location>
        <begin position="113"/>
        <end position="148"/>
    </location>
</feature>
<proteinExistence type="predicted"/>
<dbReference type="InterPro" id="IPR050145">
    <property type="entry name" value="Centrin_CML-like"/>
</dbReference>
<dbReference type="InterPro" id="IPR002048">
    <property type="entry name" value="EF_hand_dom"/>
</dbReference>
<keyword evidence="2" id="KW-0106">Calcium</keyword>
<organism evidence="4 5">
    <name type="scientific">Dunaliella salina</name>
    <name type="common">Green alga</name>
    <name type="synonym">Protococcus salinus</name>
    <dbReference type="NCBI Taxonomy" id="3046"/>
    <lineage>
        <taxon>Eukaryota</taxon>
        <taxon>Viridiplantae</taxon>
        <taxon>Chlorophyta</taxon>
        <taxon>core chlorophytes</taxon>
        <taxon>Chlorophyceae</taxon>
        <taxon>CS clade</taxon>
        <taxon>Chlamydomonadales</taxon>
        <taxon>Dunaliellaceae</taxon>
        <taxon>Dunaliella</taxon>
    </lineage>
</organism>